<evidence type="ECO:0000256" key="2">
    <source>
        <dbReference type="SAM" id="SignalP"/>
    </source>
</evidence>
<keyword evidence="1" id="KW-1133">Transmembrane helix</keyword>
<protein>
    <submittedName>
        <fullName evidence="3">Uncharacterized protein</fullName>
    </submittedName>
</protein>
<accession>A0A8X6TJZ5</accession>
<gene>
    <name evidence="3" type="primary">AVEN_163911_1</name>
    <name evidence="3" type="ORF">NPIL_331371</name>
</gene>
<dbReference type="EMBL" id="BMAW01105317">
    <property type="protein sequence ID" value="GFT18745.1"/>
    <property type="molecule type" value="Genomic_DNA"/>
</dbReference>
<name>A0A8X6TJZ5_NEPPI</name>
<evidence type="ECO:0000313" key="4">
    <source>
        <dbReference type="Proteomes" id="UP000887013"/>
    </source>
</evidence>
<keyword evidence="4" id="KW-1185">Reference proteome</keyword>
<keyword evidence="1" id="KW-0472">Membrane</keyword>
<organism evidence="3 4">
    <name type="scientific">Nephila pilipes</name>
    <name type="common">Giant wood spider</name>
    <name type="synonym">Nephila maculata</name>
    <dbReference type="NCBI Taxonomy" id="299642"/>
    <lineage>
        <taxon>Eukaryota</taxon>
        <taxon>Metazoa</taxon>
        <taxon>Ecdysozoa</taxon>
        <taxon>Arthropoda</taxon>
        <taxon>Chelicerata</taxon>
        <taxon>Arachnida</taxon>
        <taxon>Araneae</taxon>
        <taxon>Araneomorphae</taxon>
        <taxon>Entelegynae</taxon>
        <taxon>Araneoidea</taxon>
        <taxon>Nephilidae</taxon>
        <taxon>Nephila</taxon>
    </lineage>
</organism>
<reference evidence="3" key="1">
    <citation type="submission" date="2020-08" db="EMBL/GenBank/DDBJ databases">
        <title>Multicomponent nature underlies the extraordinary mechanical properties of spider dragline silk.</title>
        <authorList>
            <person name="Kono N."/>
            <person name="Nakamura H."/>
            <person name="Mori M."/>
            <person name="Yoshida Y."/>
            <person name="Ohtoshi R."/>
            <person name="Malay A.D."/>
            <person name="Moran D.A.P."/>
            <person name="Tomita M."/>
            <person name="Numata K."/>
            <person name="Arakawa K."/>
        </authorList>
    </citation>
    <scope>NUCLEOTIDE SEQUENCE</scope>
</reference>
<keyword evidence="1" id="KW-0812">Transmembrane</keyword>
<keyword evidence="2" id="KW-0732">Signal</keyword>
<comment type="caution">
    <text evidence="3">The sequence shown here is derived from an EMBL/GenBank/DDBJ whole genome shotgun (WGS) entry which is preliminary data.</text>
</comment>
<feature type="transmembrane region" description="Helical" evidence="1">
    <location>
        <begin position="179"/>
        <end position="202"/>
    </location>
</feature>
<evidence type="ECO:0000256" key="1">
    <source>
        <dbReference type="SAM" id="Phobius"/>
    </source>
</evidence>
<proteinExistence type="predicted"/>
<feature type="signal peptide" evidence="2">
    <location>
        <begin position="1"/>
        <end position="24"/>
    </location>
</feature>
<evidence type="ECO:0000313" key="3">
    <source>
        <dbReference type="EMBL" id="GFT18745.1"/>
    </source>
</evidence>
<dbReference type="OrthoDB" id="6416543at2759"/>
<dbReference type="Proteomes" id="UP000887013">
    <property type="component" value="Unassembled WGS sequence"/>
</dbReference>
<sequence length="351" mass="40268">MVSYIFKKQLLLFFCIDLMLYAWADTSSNIDASMNDEANKSARFMDKYNSRYAYKNNYKSKIYTRPSKFGKDDVSKDILRNQAAMESDDFLSYEDRSNEENYSYSPGGFYIPSEKKEKQNYFVEELDVNNTHNESKRLKFDKESPKETEAKDMKILTGAQNGGTQVTKRPSFMSSVRKLMLNPMVLTAITMVPLAFMAEIMFPRLLKSNKNWIPMFSATRTDGFARSLDSNASVNFEHIMDVINEFGARAIEDPKCLQKFICQSIKSPNENYLRDSWSVQKIARKVTNSVDDDILNRYGIKNLLDSVENGNCEVLECSGLPAYSKEAHLIEKIYLLGAKFLNQTEILHSSA</sequence>
<feature type="chain" id="PRO_5036447461" evidence="2">
    <location>
        <begin position="25"/>
        <end position="351"/>
    </location>
</feature>
<dbReference type="AlphaFoldDB" id="A0A8X6TJZ5"/>